<keyword evidence="1" id="KW-0479">Metal-binding</keyword>
<keyword evidence="3 5" id="KW-0863">Zinc-finger</keyword>
<feature type="compositionally biased region" description="Polar residues" evidence="6">
    <location>
        <begin position="176"/>
        <end position="190"/>
    </location>
</feature>
<dbReference type="GO" id="GO:0008270">
    <property type="term" value="F:zinc ion binding"/>
    <property type="evidence" value="ECO:0007669"/>
    <property type="project" value="UniProtKB-KW"/>
</dbReference>
<feature type="region of interest" description="Disordered" evidence="6">
    <location>
        <begin position="176"/>
        <end position="231"/>
    </location>
</feature>
<dbReference type="PROSITE" id="PS50157">
    <property type="entry name" value="ZINC_FINGER_C2H2_2"/>
    <property type="match status" value="2"/>
</dbReference>
<dbReference type="PANTHER" id="PTHR23235:SF120">
    <property type="entry name" value="KRUPPEL-LIKE FACTOR 15"/>
    <property type="match status" value="1"/>
</dbReference>
<comment type="caution">
    <text evidence="8">The sequence shown here is derived from an EMBL/GenBank/DDBJ whole genome shotgun (WGS) entry which is preliminary data.</text>
</comment>
<dbReference type="GO" id="GO:0000978">
    <property type="term" value="F:RNA polymerase II cis-regulatory region sequence-specific DNA binding"/>
    <property type="evidence" value="ECO:0007669"/>
    <property type="project" value="TreeGrafter"/>
</dbReference>
<evidence type="ECO:0000256" key="4">
    <source>
        <dbReference type="ARBA" id="ARBA00022833"/>
    </source>
</evidence>
<feature type="region of interest" description="Disordered" evidence="6">
    <location>
        <begin position="117"/>
        <end position="137"/>
    </location>
</feature>
<dbReference type="PROSITE" id="PS00028">
    <property type="entry name" value="ZINC_FINGER_C2H2_1"/>
    <property type="match status" value="2"/>
</dbReference>
<keyword evidence="2" id="KW-0677">Repeat</keyword>
<feature type="domain" description="C2H2-type" evidence="7">
    <location>
        <begin position="334"/>
        <end position="362"/>
    </location>
</feature>
<keyword evidence="9" id="KW-1185">Reference proteome</keyword>
<evidence type="ECO:0000256" key="6">
    <source>
        <dbReference type="SAM" id="MobiDB-lite"/>
    </source>
</evidence>
<dbReference type="FunFam" id="3.30.160.60:FF:001732">
    <property type="entry name" value="Zgc:162936"/>
    <property type="match status" value="1"/>
</dbReference>
<name>A0AAD5QJE1_PARTN</name>
<dbReference type="Gene3D" id="3.30.160.60">
    <property type="entry name" value="Classic Zinc Finger"/>
    <property type="match status" value="2"/>
</dbReference>
<dbReference type="GO" id="GO:0045893">
    <property type="term" value="P:positive regulation of DNA-templated transcription"/>
    <property type="evidence" value="ECO:0007669"/>
    <property type="project" value="UniProtKB-ARBA"/>
</dbReference>
<dbReference type="GO" id="GO:0000981">
    <property type="term" value="F:DNA-binding transcription factor activity, RNA polymerase II-specific"/>
    <property type="evidence" value="ECO:0007669"/>
    <property type="project" value="TreeGrafter"/>
</dbReference>
<dbReference type="PANTHER" id="PTHR23235">
    <property type="entry name" value="KRUEPPEL-LIKE TRANSCRIPTION FACTOR"/>
    <property type="match status" value="1"/>
</dbReference>
<reference evidence="8" key="1">
    <citation type="submission" date="2021-06" db="EMBL/GenBank/DDBJ databases">
        <title>Parelaphostrongylus tenuis whole genome reference sequence.</title>
        <authorList>
            <person name="Garwood T.J."/>
            <person name="Larsen P.A."/>
            <person name="Fountain-Jones N.M."/>
            <person name="Garbe J.R."/>
            <person name="Macchietto M.G."/>
            <person name="Kania S.A."/>
            <person name="Gerhold R.W."/>
            <person name="Richards J.E."/>
            <person name="Wolf T.M."/>
        </authorList>
    </citation>
    <scope>NUCLEOTIDE SEQUENCE</scope>
    <source>
        <strain evidence="8">MNPRO001-30</strain>
        <tissue evidence="8">Meninges</tissue>
    </source>
</reference>
<evidence type="ECO:0000256" key="5">
    <source>
        <dbReference type="PROSITE-ProRule" id="PRU00042"/>
    </source>
</evidence>
<evidence type="ECO:0000313" key="9">
    <source>
        <dbReference type="Proteomes" id="UP001196413"/>
    </source>
</evidence>
<dbReference type="SMART" id="SM00355">
    <property type="entry name" value="ZnF_C2H2"/>
    <property type="match status" value="2"/>
</dbReference>
<feature type="compositionally biased region" description="Polar residues" evidence="6">
    <location>
        <begin position="202"/>
        <end position="219"/>
    </location>
</feature>
<dbReference type="SUPFAM" id="SSF57667">
    <property type="entry name" value="beta-beta-alpha zinc fingers"/>
    <property type="match status" value="1"/>
</dbReference>
<feature type="domain" description="C2H2-type" evidence="7">
    <location>
        <begin position="304"/>
        <end position="333"/>
    </location>
</feature>
<gene>
    <name evidence="8" type="ORF">KIN20_004504</name>
</gene>
<dbReference type="InterPro" id="IPR036236">
    <property type="entry name" value="Znf_C2H2_sf"/>
</dbReference>
<organism evidence="8 9">
    <name type="scientific">Parelaphostrongylus tenuis</name>
    <name type="common">Meningeal worm</name>
    <dbReference type="NCBI Taxonomy" id="148309"/>
    <lineage>
        <taxon>Eukaryota</taxon>
        <taxon>Metazoa</taxon>
        <taxon>Ecdysozoa</taxon>
        <taxon>Nematoda</taxon>
        <taxon>Chromadorea</taxon>
        <taxon>Rhabditida</taxon>
        <taxon>Rhabditina</taxon>
        <taxon>Rhabditomorpha</taxon>
        <taxon>Strongyloidea</taxon>
        <taxon>Metastrongylidae</taxon>
        <taxon>Parelaphostrongylus</taxon>
    </lineage>
</organism>
<accession>A0AAD5QJE1</accession>
<keyword evidence="4" id="KW-0862">Zinc</keyword>
<evidence type="ECO:0000256" key="3">
    <source>
        <dbReference type="ARBA" id="ARBA00022771"/>
    </source>
</evidence>
<dbReference type="InterPro" id="IPR013087">
    <property type="entry name" value="Znf_C2H2_type"/>
</dbReference>
<proteinExistence type="predicted"/>
<dbReference type="AlphaFoldDB" id="A0AAD5QJE1"/>
<evidence type="ECO:0000259" key="7">
    <source>
        <dbReference type="PROSITE" id="PS50157"/>
    </source>
</evidence>
<evidence type="ECO:0000256" key="2">
    <source>
        <dbReference type="ARBA" id="ARBA00022737"/>
    </source>
</evidence>
<protein>
    <recommendedName>
        <fullName evidence="7">C2H2-type domain-containing protein</fullName>
    </recommendedName>
</protein>
<dbReference type="GO" id="GO:0005694">
    <property type="term" value="C:chromosome"/>
    <property type="evidence" value="ECO:0007669"/>
    <property type="project" value="UniProtKB-ARBA"/>
</dbReference>
<dbReference type="Proteomes" id="UP001196413">
    <property type="component" value="Unassembled WGS sequence"/>
</dbReference>
<feature type="compositionally biased region" description="Polar residues" evidence="6">
    <location>
        <begin position="117"/>
        <end position="126"/>
    </location>
</feature>
<evidence type="ECO:0000256" key="1">
    <source>
        <dbReference type="ARBA" id="ARBA00022723"/>
    </source>
</evidence>
<evidence type="ECO:0000313" key="8">
    <source>
        <dbReference type="EMBL" id="KAJ1349061.1"/>
    </source>
</evidence>
<dbReference type="EMBL" id="JAHQIW010000605">
    <property type="protein sequence ID" value="KAJ1349061.1"/>
    <property type="molecule type" value="Genomic_DNA"/>
</dbReference>
<sequence>MYSPDLYSQGDVGSVLSSYEIDSDSISVAGEEVLYTSATWKKKDVSDSIIKDYSVIEEGNDERTSCNLGSRVDLKVSVLRKIDVDHTSPSSWFPKKVVITTDSRRFETTAWAHCSSNQLSTHSSNELPCPMENSPESSIALTVSTETTSLDDLDCTRCGSAQDPSLSSINASSWYPSQTSAIPPTSSPNPDGNFGLSHIGSERNTGTNSLISRSASLNNDEGEEPEKPTRSQKRFGIEVRLFNIPVNVLSAKCQASIFIVHFSSDFHWISMFCRGLLINFKKIAQHCENMRKFMRSGHILVSNVGCEVDGCTRAFSLEANLKSHIKTHTGEKPHKCQFCDYAFSHPYNLRVHITRRHKEKKLS</sequence>